<reference evidence="1" key="2">
    <citation type="submission" date="2021-12" db="EMBL/GenBank/DDBJ databases">
        <title>Resequencing data analysis of finger millet.</title>
        <authorList>
            <person name="Hatakeyama M."/>
            <person name="Aluri S."/>
            <person name="Balachadran M.T."/>
            <person name="Sivarajan S.R."/>
            <person name="Poveda L."/>
            <person name="Shimizu-Inatsugi R."/>
            <person name="Schlapbach R."/>
            <person name="Sreeman S.M."/>
            <person name="Shimizu K.K."/>
        </authorList>
    </citation>
    <scope>NUCLEOTIDE SEQUENCE</scope>
</reference>
<protein>
    <submittedName>
        <fullName evidence="1">Uncharacterized protein</fullName>
    </submittedName>
</protein>
<evidence type="ECO:0000313" key="2">
    <source>
        <dbReference type="Proteomes" id="UP001054889"/>
    </source>
</evidence>
<reference evidence="1" key="1">
    <citation type="journal article" date="2018" name="DNA Res.">
        <title>Multiple hybrid de novo genome assembly of finger millet, an orphan allotetraploid crop.</title>
        <authorList>
            <person name="Hatakeyama M."/>
            <person name="Aluri S."/>
            <person name="Balachadran M.T."/>
            <person name="Sivarajan S.R."/>
            <person name="Patrignani A."/>
            <person name="Gruter S."/>
            <person name="Poveda L."/>
            <person name="Shimizu-Inatsugi R."/>
            <person name="Baeten J."/>
            <person name="Francoijs K.J."/>
            <person name="Nataraja K.N."/>
            <person name="Reddy Y.A.N."/>
            <person name="Phadnis S."/>
            <person name="Ravikumar R.L."/>
            <person name="Schlapbach R."/>
            <person name="Sreeman S.M."/>
            <person name="Shimizu K.K."/>
        </authorList>
    </citation>
    <scope>NUCLEOTIDE SEQUENCE</scope>
</reference>
<accession>A0AAV5DHR0</accession>
<gene>
    <name evidence="1" type="primary">ga27843</name>
    <name evidence="1" type="ORF">PR202_ga27843</name>
</gene>
<sequence length="67" mass="7714">MEEDDGIVMAQWWKSRKHLPEAAQNLKRQAFAAVARVQEEAPTVVAYYREAERRVLGRSKGRRGVES</sequence>
<dbReference type="AlphaFoldDB" id="A0AAV5DHR0"/>
<name>A0AAV5DHR0_ELECO</name>
<dbReference type="EMBL" id="BQKI01000016">
    <property type="protein sequence ID" value="GJN09803.1"/>
    <property type="molecule type" value="Genomic_DNA"/>
</dbReference>
<keyword evidence="2" id="KW-1185">Reference proteome</keyword>
<evidence type="ECO:0000313" key="1">
    <source>
        <dbReference type="EMBL" id="GJN09803.1"/>
    </source>
</evidence>
<dbReference type="Proteomes" id="UP001054889">
    <property type="component" value="Unassembled WGS sequence"/>
</dbReference>
<comment type="caution">
    <text evidence="1">The sequence shown here is derived from an EMBL/GenBank/DDBJ whole genome shotgun (WGS) entry which is preliminary data.</text>
</comment>
<proteinExistence type="predicted"/>
<organism evidence="1 2">
    <name type="scientific">Eleusine coracana subsp. coracana</name>
    <dbReference type="NCBI Taxonomy" id="191504"/>
    <lineage>
        <taxon>Eukaryota</taxon>
        <taxon>Viridiplantae</taxon>
        <taxon>Streptophyta</taxon>
        <taxon>Embryophyta</taxon>
        <taxon>Tracheophyta</taxon>
        <taxon>Spermatophyta</taxon>
        <taxon>Magnoliopsida</taxon>
        <taxon>Liliopsida</taxon>
        <taxon>Poales</taxon>
        <taxon>Poaceae</taxon>
        <taxon>PACMAD clade</taxon>
        <taxon>Chloridoideae</taxon>
        <taxon>Cynodonteae</taxon>
        <taxon>Eleusininae</taxon>
        <taxon>Eleusine</taxon>
    </lineage>
</organism>